<evidence type="ECO:0000259" key="14">
    <source>
        <dbReference type="Pfam" id="PF01225"/>
    </source>
</evidence>
<dbReference type="AlphaFoldDB" id="A0A9D1NHI4"/>
<dbReference type="Gene3D" id="3.90.190.20">
    <property type="entry name" value="Mur ligase, C-terminal domain"/>
    <property type="match status" value="1"/>
</dbReference>
<dbReference type="Gene3D" id="3.40.1190.10">
    <property type="entry name" value="Mur-like, catalytic domain"/>
    <property type="match status" value="1"/>
</dbReference>
<feature type="short sequence motif" description="Meso-diaminopimelate recognition motif" evidence="12">
    <location>
        <begin position="399"/>
        <end position="402"/>
    </location>
</feature>
<comment type="caution">
    <text evidence="17">The sequence shown here is derived from an EMBL/GenBank/DDBJ whole genome shotgun (WGS) entry which is preliminary data.</text>
</comment>
<feature type="binding site" evidence="12">
    <location>
        <position position="455"/>
    </location>
    <ligand>
        <name>meso-2,6-diaminopimelate</name>
        <dbReference type="ChEBI" id="CHEBI:57791"/>
    </ligand>
</feature>
<dbReference type="GO" id="GO:0009252">
    <property type="term" value="P:peptidoglycan biosynthetic process"/>
    <property type="evidence" value="ECO:0007669"/>
    <property type="project" value="UniProtKB-UniRule"/>
</dbReference>
<keyword evidence="9 12" id="KW-0573">Peptidoglycan synthesis</keyword>
<dbReference type="InterPro" id="IPR000713">
    <property type="entry name" value="Mur_ligase_N"/>
</dbReference>
<evidence type="ECO:0000256" key="12">
    <source>
        <dbReference type="HAMAP-Rule" id="MF_00208"/>
    </source>
</evidence>
<dbReference type="GO" id="GO:0004326">
    <property type="term" value="F:tetrahydrofolylpolyglutamate synthase activity"/>
    <property type="evidence" value="ECO:0007669"/>
    <property type="project" value="InterPro"/>
</dbReference>
<evidence type="ECO:0000256" key="9">
    <source>
        <dbReference type="ARBA" id="ARBA00022984"/>
    </source>
</evidence>
<sequence>MQLRELMKGLRVIGNERALNVEITGISYDSRTVQPGDVFVCIKGFQTDGHKYASAAAANGAAAIVACDTLNMSGVPVLYTPDTRLALAQMSKAFFGDPLRDIKLIGVTGTNGKTTVTYLVKSILEAAGKKVGLIGTNQNMIGETVIATERTTPESFELYKIFRQMADAGAEYVVMEVSSHALELHRVGGCEFAVAAFTNLTQDHLDFHGTMEHYYEAKRKLFDMCESAVINIDDPYGARLAAGCPCPVLTYGTGKDAALGASDIAVTAKGVTYGLEYEGQMYSAHLGIPGKFSVYNSLAALGCALSLGFEAEFCLDALGKAHGVKGRAEVVPTDTDYTVLIDYAHTPDGLENIISTVNEFKTHHVVTLFGCGGDRDRTKRPRMGLAAGRLSDFLIVTSDNPRSEEPGKIIDDIMPGVIESGCPYVRIENRREAIAYALAHAEAGDIIILAGKGHETYQILKDKTIHFDEREIVHELLKEQETEHGEA</sequence>
<evidence type="ECO:0000313" key="18">
    <source>
        <dbReference type="Proteomes" id="UP000886743"/>
    </source>
</evidence>
<organism evidence="17 18">
    <name type="scientific">Candidatus Aphodoplasma excrementigallinarum</name>
    <dbReference type="NCBI Taxonomy" id="2840673"/>
    <lineage>
        <taxon>Bacteria</taxon>
        <taxon>Bacillati</taxon>
        <taxon>Bacillota</taxon>
        <taxon>Clostridia</taxon>
        <taxon>Eubacteriales</taxon>
        <taxon>Candidatus Aphodoplasma</taxon>
    </lineage>
</organism>
<evidence type="ECO:0000256" key="13">
    <source>
        <dbReference type="RuleBase" id="RU004135"/>
    </source>
</evidence>
<dbReference type="GO" id="GO:0008765">
    <property type="term" value="F:UDP-N-acetylmuramoylalanyl-D-glutamate-2,6-diaminopimelate ligase activity"/>
    <property type="evidence" value="ECO:0007669"/>
    <property type="project" value="UniProtKB-UniRule"/>
</dbReference>
<dbReference type="InterPro" id="IPR036565">
    <property type="entry name" value="Mur-like_cat_sf"/>
</dbReference>
<accession>A0A9D1NHI4</accession>
<keyword evidence="5 12" id="KW-0132">Cell division</keyword>
<comment type="similarity">
    <text evidence="2 12">Belongs to the MurCDEF family. MurE subfamily.</text>
</comment>
<feature type="domain" description="Mur ligase N-terminal catalytic" evidence="14">
    <location>
        <begin position="22"/>
        <end position="73"/>
    </location>
</feature>
<keyword evidence="12" id="KW-0460">Magnesium</keyword>
<dbReference type="Pfam" id="PF01225">
    <property type="entry name" value="Mur_ligase"/>
    <property type="match status" value="1"/>
</dbReference>
<dbReference type="NCBIfam" id="TIGR01085">
    <property type="entry name" value="murE"/>
    <property type="match status" value="1"/>
</dbReference>
<evidence type="ECO:0000259" key="16">
    <source>
        <dbReference type="Pfam" id="PF08245"/>
    </source>
</evidence>
<keyword evidence="4 12" id="KW-0436">Ligase</keyword>
<dbReference type="NCBIfam" id="NF001126">
    <property type="entry name" value="PRK00139.1-4"/>
    <property type="match status" value="1"/>
</dbReference>
<dbReference type="SUPFAM" id="SSF53244">
    <property type="entry name" value="MurD-like peptide ligases, peptide-binding domain"/>
    <property type="match status" value="1"/>
</dbReference>
<feature type="domain" description="Mur ligase central" evidence="16">
    <location>
        <begin position="107"/>
        <end position="304"/>
    </location>
</feature>
<dbReference type="Pfam" id="PF08245">
    <property type="entry name" value="Mur_ligase_M"/>
    <property type="match status" value="1"/>
</dbReference>
<dbReference type="EC" id="6.3.2.13" evidence="12"/>
<dbReference type="InterPro" id="IPR005761">
    <property type="entry name" value="UDP-N-AcMur-Glu-dNH2Pim_ligase"/>
</dbReference>
<dbReference type="InterPro" id="IPR035911">
    <property type="entry name" value="MurE/MurF_N"/>
</dbReference>
<dbReference type="GO" id="GO:0005737">
    <property type="term" value="C:cytoplasm"/>
    <property type="evidence" value="ECO:0007669"/>
    <property type="project" value="UniProtKB-SubCell"/>
</dbReference>
<feature type="binding site" evidence="12">
    <location>
        <position position="451"/>
    </location>
    <ligand>
        <name>meso-2,6-diaminopimelate</name>
        <dbReference type="ChEBI" id="CHEBI:57791"/>
    </ligand>
</feature>
<dbReference type="PANTHER" id="PTHR23135">
    <property type="entry name" value="MUR LIGASE FAMILY MEMBER"/>
    <property type="match status" value="1"/>
</dbReference>
<comment type="catalytic activity">
    <reaction evidence="12">
        <text>UDP-N-acetyl-alpha-D-muramoyl-L-alanyl-D-glutamate + meso-2,6-diaminopimelate + ATP = UDP-N-acetyl-alpha-D-muramoyl-L-alanyl-gamma-D-glutamyl-meso-2,6-diaminopimelate + ADP + phosphate + H(+)</text>
        <dbReference type="Rhea" id="RHEA:23676"/>
        <dbReference type="ChEBI" id="CHEBI:15378"/>
        <dbReference type="ChEBI" id="CHEBI:30616"/>
        <dbReference type="ChEBI" id="CHEBI:43474"/>
        <dbReference type="ChEBI" id="CHEBI:57791"/>
        <dbReference type="ChEBI" id="CHEBI:83900"/>
        <dbReference type="ChEBI" id="CHEBI:83905"/>
        <dbReference type="ChEBI" id="CHEBI:456216"/>
        <dbReference type="EC" id="6.3.2.13"/>
    </reaction>
</comment>
<dbReference type="HAMAP" id="MF_00208">
    <property type="entry name" value="MurE"/>
    <property type="match status" value="1"/>
</dbReference>
<evidence type="ECO:0000256" key="1">
    <source>
        <dbReference type="ARBA" id="ARBA00004752"/>
    </source>
</evidence>
<dbReference type="InterPro" id="IPR004101">
    <property type="entry name" value="Mur_ligase_C"/>
</dbReference>
<dbReference type="EMBL" id="DVOF01000123">
    <property type="protein sequence ID" value="HIV02749.1"/>
    <property type="molecule type" value="Genomic_DNA"/>
</dbReference>
<keyword evidence="8 12" id="KW-0133">Cell shape</keyword>
<name>A0A9D1NHI4_9FIRM</name>
<protein>
    <recommendedName>
        <fullName evidence="12">UDP-N-acetylmuramoyl-L-alanyl-D-glutamate--2,6-diaminopimelate ligase</fullName>
        <ecNumber evidence="12">6.3.2.13</ecNumber>
    </recommendedName>
    <alternativeName>
        <fullName evidence="12">Meso-A2pm-adding enzyme</fullName>
    </alternativeName>
    <alternativeName>
        <fullName evidence="12">Meso-diaminopimelate-adding enzyme</fullName>
    </alternativeName>
    <alternativeName>
        <fullName evidence="12">UDP-MurNAc-L-Ala-D-Glu:meso-diaminopimelate ligase</fullName>
    </alternativeName>
    <alternativeName>
        <fullName evidence="12">UDP-MurNAc-tripeptide synthetase</fullName>
    </alternativeName>
    <alternativeName>
        <fullName evidence="12">UDP-N-acetylmuramyl-tripeptide synthetase</fullName>
    </alternativeName>
</protein>
<evidence type="ECO:0000256" key="7">
    <source>
        <dbReference type="ARBA" id="ARBA00022840"/>
    </source>
</evidence>
<comment type="pathway">
    <text evidence="1 12 13">Cell wall biogenesis; peptidoglycan biosynthesis.</text>
</comment>
<dbReference type="Pfam" id="PF02875">
    <property type="entry name" value="Mur_ligase_C"/>
    <property type="match status" value="1"/>
</dbReference>
<dbReference type="NCBIfam" id="NF001124">
    <property type="entry name" value="PRK00139.1-2"/>
    <property type="match status" value="1"/>
</dbReference>
<dbReference type="GO" id="GO:0008360">
    <property type="term" value="P:regulation of cell shape"/>
    <property type="evidence" value="ECO:0007669"/>
    <property type="project" value="UniProtKB-KW"/>
</dbReference>
<evidence type="ECO:0000256" key="6">
    <source>
        <dbReference type="ARBA" id="ARBA00022741"/>
    </source>
</evidence>
<comment type="subcellular location">
    <subcellularLocation>
        <location evidence="12 13">Cytoplasm</location>
    </subcellularLocation>
</comment>
<evidence type="ECO:0000256" key="5">
    <source>
        <dbReference type="ARBA" id="ARBA00022618"/>
    </source>
</evidence>
<comment type="cofactor">
    <cofactor evidence="12">
        <name>Mg(2+)</name>
        <dbReference type="ChEBI" id="CHEBI:18420"/>
    </cofactor>
</comment>
<dbReference type="PANTHER" id="PTHR23135:SF4">
    <property type="entry name" value="UDP-N-ACETYLMURAMOYL-L-ALANYL-D-GLUTAMATE--2,6-DIAMINOPIMELATE LIGASE MURE HOMOLOG, CHLOROPLASTIC"/>
    <property type="match status" value="1"/>
</dbReference>
<evidence type="ECO:0000313" key="17">
    <source>
        <dbReference type="EMBL" id="HIV02749.1"/>
    </source>
</evidence>
<evidence type="ECO:0000259" key="15">
    <source>
        <dbReference type="Pfam" id="PF02875"/>
    </source>
</evidence>
<feature type="binding site" evidence="12">
    <location>
        <position position="186"/>
    </location>
    <ligand>
        <name>UDP-N-acetyl-alpha-D-muramoyl-L-alanyl-D-glutamate</name>
        <dbReference type="ChEBI" id="CHEBI:83900"/>
    </ligand>
</feature>
<feature type="binding site" evidence="12">
    <location>
        <begin position="151"/>
        <end position="152"/>
    </location>
    <ligand>
        <name>UDP-N-acetyl-alpha-D-muramoyl-L-alanyl-D-glutamate</name>
        <dbReference type="ChEBI" id="CHEBI:83900"/>
    </ligand>
</feature>
<comment type="caution">
    <text evidence="12">Lacks conserved residue(s) required for the propagation of feature annotation.</text>
</comment>
<dbReference type="GO" id="GO:0071555">
    <property type="term" value="P:cell wall organization"/>
    <property type="evidence" value="ECO:0007669"/>
    <property type="project" value="UniProtKB-KW"/>
</dbReference>
<dbReference type="GO" id="GO:0005524">
    <property type="term" value="F:ATP binding"/>
    <property type="evidence" value="ECO:0007669"/>
    <property type="project" value="UniProtKB-UniRule"/>
</dbReference>
<proteinExistence type="inferred from homology"/>
<comment type="function">
    <text evidence="12">Catalyzes the addition of meso-diaminopimelic acid to the nucleotide precursor UDP-N-acetylmuramoyl-L-alanyl-D-glutamate (UMAG) in the biosynthesis of bacterial cell-wall peptidoglycan.</text>
</comment>
<gene>
    <name evidence="12" type="primary">murE</name>
    <name evidence="17" type="ORF">IAC74_04180</name>
</gene>
<feature type="binding site" evidence="12">
    <location>
        <position position="178"/>
    </location>
    <ligand>
        <name>UDP-N-acetyl-alpha-D-muramoyl-L-alanyl-D-glutamate</name>
        <dbReference type="ChEBI" id="CHEBI:83900"/>
    </ligand>
</feature>
<keyword evidence="11 12" id="KW-0961">Cell wall biogenesis/degradation</keyword>
<evidence type="ECO:0000256" key="4">
    <source>
        <dbReference type="ARBA" id="ARBA00022598"/>
    </source>
</evidence>
<reference evidence="17" key="2">
    <citation type="journal article" date="2021" name="PeerJ">
        <title>Extensive microbial diversity within the chicken gut microbiome revealed by metagenomics and culture.</title>
        <authorList>
            <person name="Gilroy R."/>
            <person name="Ravi A."/>
            <person name="Getino M."/>
            <person name="Pursley I."/>
            <person name="Horton D.L."/>
            <person name="Alikhan N.F."/>
            <person name="Baker D."/>
            <person name="Gharbi K."/>
            <person name="Hall N."/>
            <person name="Watson M."/>
            <person name="Adriaenssens E.M."/>
            <person name="Foster-Nyarko E."/>
            <person name="Jarju S."/>
            <person name="Secka A."/>
            <person name="Antonio M."/>
            <person name="Oren A."/>
            <person name="Chaudhuri R.R."/>
            <person name="La Ragione R."/>
            <person name="Hildebrand F."/>
            <person name="Pallen M.J."/>
        </authorList>
    </citation>
    <scope>NUCLEOTIDE SEQUENCE</scope>
    <source>
        <strain evidence="17">4920</strain>
    </source>
</reference>
<dbReference type="PROSITE" id="PS01011">
    <property type="entry name" value="FOLYLPOLYGLU_SYNT_1"/>
    <property type="match status" value="1"/>
</dbReference>
<feature type="domain" description="Mur ligase C-terminal" evidence="15">
    <location>
        <begin position="326"/>
        <end position="453"/>
    </location>
</feature>
<feature type="binding site" evidence="12">
    <location>
        <begin position="109"/>
        <end position="115"/>
    </location>
    <ligand>
        <name>ATP</name>
        <dbReference type="ChEBI" id="CHEBI:30616"/>
    </ligand>
</feature>
<evidence type="ECO:0000256" key="2">
    <source>
        <dbReference type="ARBA" id="ARBA00005898"/>
    </source>
</evidence>
<feature type="binding site" evidence="12">
    <location>
        <position position="375"/>
    </location>
    <ligand>
        <name>meso-2,6-diaminopimelate</name>
        <dbReference type="ChEBI" id="CHEBI:57791"/>
    </ligand>
</feature>
<dbReference type="SUPFAM" id="SSF53623">
    <property type="entry name" value="MurD-like peptide ligases, catalytic domain"/>
    <property type="match status" value="1"/>
</dbReference>
<dbReference type="SUPFAM" id="SSF63418">
    <property type="entry name" value="MurE/MurF N-terminal domain"/>
    <property type="match status" value="1"/>
</dbReference>
<keyword evidence="7 12" id="KW-0067">ATP-binding</keyword>
<feature type="binding site" evidence="12">
    <location>
        <begin position="399"/>
        <end position="402"/>
    </location>
    <ligand>
        <name>meso-2,6-diaminopimelate</name>
        <dbReference type="ChEBI" id="CHEBI:57791"/>
    </ligand>
</feature>
<evidence type="ECO:0000256" key="10">
    <source>
        <dbReference type="ARBA" id="ARBA00023306"/>
    </source>
</evidence>
<dbReference type="GO" id="GO:0051301">
    <property type="term" value="P:cell division"/>
    <property type="evidence" value="ECO:0007669"/>
    <property type="project" value="UniProtKB-KW"/>
</dbReference>
<keyword evidence="3 12" id="KW-0963">Cytoplasm</keyword>
<dbReference type="Gene3D" id="3.40.1390.10">
    <property type="entry name" value="MurE/MurF, N-terminal domain"/>
    <property type="match status" value="1"/>
</dbReference>
<dbReference type="Proteomes" id="UP000886743">
    <property type="component" value="Unassembled WGS sequence"/>
</dbReference>
<evidence type="ECO:0000256" key="8">
    <source>
        <dbReference type="ARBA" id="ARBA00022960"/>
    </source>
</evidence>
<evidence type="ECO:0000256" key="3">
    <source>
        <dbReference type="ARBA" id="ARBA00022490"/>
    </source>
</evidence>
<reference evidence="17" key="1">
    <citation type="submission" date="2020-10" db="EMBL/GenBank/DDBJ databases">
        <authorList>
            <person name="Gilroy R."/>
        </authorList>
    </citation>
    <scope>NUCLEOTIDE SEQUENCE</scope>
    <source>
        <strain evidence="17">4920</strain>
    </source>
</reference>
<dbReference type="InterPro" id="IPR013221">
    <property type="entry name" value="Mur_ligase_cen"/>
</dbReference>
<keyword evidence="10 12" id="KW-0131">Cell cycle</keyword>
<keyword evidence="6 12" id="KW-0547">Nucleotide-binding</keyword>
<feature type="binding site" evidence="12">
    <location>
        <position position="30"/>
    </location>
    <ligand>
        <name>UDP-N-acetyl-alpha-D-muramoyl-L-alanyl-D-glutamate</name>
        <dbReference type="ChEBI" id="CHEBI:83900"/>
    </ligand>
</feature>
<dbReference type="GO" id="GO:0000287">
    <property type="term" value="F:magnesium ion binding"/>
    <property type="evidence" value="ECO:0007669"/>
    <property type="project" value="UniProtKB-UniRule"/>
</dbReference>
<dbReference type="InterPro" id="IPR018109">
    <property type="entry name" value="Folylpolyglutamate_synth_CS"/>
</dbReference>
<feature type="modified residue" description="N6-carboxylysine" evidence="12">
    <location>
        <position position="218"/>
    </location>
</feature>
<evidence type="ECO:0000256" key="11">
    <source>
        <dbReference type="ARBA" id="ARBA00023316"/>
    </source>
</evidence>
<comment type="PTM">
    <text evidence="12">Carboxylation is probably crucial for Mg(2+) binding and, consequently, for the gamma-phosphate positioning of ATP.</text>
</comment>
<dbReference type="InterPro" id="IPR036615">
    <property type="entry name" value="Mur_ligase_C_dom_sf"/>
</dbReference>